<dbReference type="Proteomes" id="UP000887159">
    <property type="component" value="Unassembled WGS sequence"/>
</dbReference>
<evidence type="ECO:0000313" key="1">
    <source>
        <dbReference type="EMBL" id="GFX93909.1"/>
    </source>
</evidence>
<sequence length="97" mass="11144">MADSWKARGGLITGYLLLGPRDFEKCGVHSVETIYRERYSGLPTWARLQKGNNAGSRLLFERDRWPISRRLVVQTHLTVNNKNSSSMMLKAPVLNRR</sequence>
<comment type="caution">
    <text evidence="1">The sequence shown here is derived from an EMBL/GenBank/DDBJ whole genome shotgun (WGS) entry which is preliminary data.</text>
</comment>
<dbReference type="AlphaFoldDB" id="A0A8X6RK92"/>
<protein>
    <submittedName>
        <fullName evidence="1">Uncharacterized protein</fullName>
    </submittedName>
</protein>
<keyword evidence="2" id="KW-1185">Reference proteome</keyword>
<proteinExistence type="predicted"/>
<gene>
    <name evidence="1" type="ORF">TNCV_3412721</name>
</gene>
<accession>A0A8X6RK92</accession>
<organism evidence="1 2">
    <name type="scientific">Trichonephila clavipes</name>
    <name type="common">Golden silk orbweaver</name>
    <name type="synonym">Nephila clavipes</name>
    <dbReference type="NCBI Taxonomy" id="2585209"/>
    <lineage>
        <taxon>Eukaryota</taxon>
        <taxon>Metazoa</taxon>
        <taxon>Ecdysozoa</taxon>
        <taxon>Arthropoda</taxon>
        <taxon>Chelicerata</taxon>
        <taxon>Arachnida</taxon>
        <taxon>Araneae</taxon>
        <taxon>Araneomorphae</taxon>
        <taxon>Entelegynae</taxon>
        <taxon>Araneoidea</taxon>
        <taxon>Nephilidae</taxon>
        <taxon>Trichonephila</taxon>
    </lineage>
</organism>
<dbReference type="EMBL" id="BMAU01021176">
    <property type="protein sequence ID" value="GFX93909.1"/>
    <property type="molecule type" value="Genomic_DNA"/>
</dbReference>
<name>A0A8X6RK92_TRICX</name>
<evidence type="ECO:0000313" key="2">
    <source>
        <dbReference type="Proteomes" id="UP000887159"/>
    </source>
</evidence>
<reference evidence="1" key="1">
    <citation type="submission" date="2020-08" db="EMBL/GenBank/DDBJ databases">
        <title>Multicomponent nature underlies the extraordinary mechanical properties of spider dragline silk.</title>
        <authorList>
            <person name="Kono N."/>
            <person name="Nakamura H."/>
            <person name="Mori M."/>
            <person name="Yoshida Y."/>
            <person name="Ohtoshi R."/>
            <person name="Malay A.D."/>
            <person name="Moran D.A.P."/>
            <person name="Tomita M."/>
            <person name="Numata K."/>
            <person name="Arakawa K."/>
        </authorList>
    </citation>
    <scope>NUCLEOTIDE SEQUENCE</scope>
</reference>